<proteinExistence type="inferred from homology"/>
<feature type="transmembrane region" description="Helical" evidence="7">
    <location>
        <begin position="123"/>
        <end position="142"/>
    </location>
</feature>
<keyword evidence="3" id="KW-1003">Cell membrane</keyword>
<keyword evidence="9" id="KW-0614">Plasmid</keyword>
<evidence type="ECO:0000313" key="11">
    <source>
        <dbReference type="Proteomes" id="UP000195807"/>
    </source>
</evidence>
<dbReference type="RefSeq" id="WP_066850120.1">
    <property type="nucleotide sequence ID" value="NZ_CP019603.1"/>
</dbReference>
<protein>
    <recommendedName>
        <fullName evidence="7">TRAP transporter small permease protein</fullName>
    </recommendedName>
</protein>
<feature type="transmembrane region" description="Helical" evidence="7">
    <location>
        <begin position="82"/>
        <end position="103"/>
    </location>
</feature>
<dbReference type="Proteomes" id="UP000195807">
    <property type="component" value="Plasmid pCME4A9I"/>
</dbReference>
<dbReference type="EMBL" id="CP019603">
    <property type="protein sequence ID" value="ARU17841.1"/>
    <property type="molecule type" value="Genomic_DNA"/>
</dbReference>
<evidence type="ECO:0000313" key="10">
    <source>
        <dbReference type="EMBL" id="QNE07343.1"/>
    </source>
</evidence>
<comment type="subunit">
    <text evidence="7">The complex comprises the extracytoplasmic solute receptor protein and the two transmembrane proteins.</text>
</comment>
<dbReference type="Pfam" id="PF04290">
    <property type="entry name" value="DctQ"/>
    <property type="match status" value="1"/>
</dbReference>
<comment type="subcellular location">
    <subcellularLocation>
        <location evidence="7">Cell inner membrane</location>
        <topology evidence="7">Multi-pass membrane protein</topology>
    </subcellularLocation>
    <subcellularLocation>
        <location evidence="1">Cell membrane</location>
        <topology evidence="1">Multi-pass membrane protein</topology>
    </subcellularLocation>
</comment>
<keyword evidence="5 7" id="KW-1133">Transmembrane helix</keyword>
<reference evidence="10 12" key="2">
    <citation type="submission" date="2020-08" db="EMBL/GenBank/DDBJ databases">
        <authorList>
            <person name="Liu G."/>
            <person name="Sun C."/>
        </authorList>
    </citation>
    <scope>NUCLEOTIDE SEQUENCE [LARGE SCALE GENOMIC DNA]</scope>
    <source>
        <strain evidence="10 12">OT19</strain>
        <plasmid evidence="10 12">plas1</plasmid>
    </source>
</reference>
<dbReference type="GO" id="GO:0022857">
    <property type="term" value="F:transmembrane transporter activity"/>
    <property type="evidence" value="ECO:0007669"/>
    <property type="project" value="UniProtKB-UniRule"/>
</dbReference>
<evidence type="ECO:0000256" key="6">
    <source>
        <dbReference type="ARBA" id="ARBA00023136"/>
    </source>
</evidence>
<evidence type="ECO:0000256" key="3">
    <source>
        <dbReference type="ARBA" id="ARBA00022475"/>
    </source>
</evidence>
<keyword evidence="11" id="KW-1185">Reference proteome</keyword>
<keyword evidence="4 7" id="KW-0812">Transmembrane</keyword>
<evidence type="ECO:0000259" key="8">
    <source>
        <dbReference type="Pfam" id="PF04290"/>
    </source>
</evidence>
<dbReference type="Proteomes" id="UP000515297">
    <property type="component" value="Plasmid plas1"/>
</dbReference>
<dbReference type="AlphaFoldDB" id="A0A1Z1FGA4"/>
<comment type="function">
    <text evidence="7">Part of the tripartite ATP-independent periplasmic (TRAP) transport system.</text>
</comment>
<dbReference type="STRING" id="450378.GCA_001661675_03213"/>
<geneLocation type="plasmid" evidence="10 12">
    <name>plas1</name>
</geneLocation>
<keyword evidence="2 7" id="KW-0813">Transport</keyword>
<accession>A0A1Z1FGA4</accession>
<dbReference type="GO" id="GO:0005886">
    <property type="term" value="C:plasma membrane"/>
    <property type="evidence" value="ECO:0007669"/>
    <property type="project" value="UniProtKB-SubCell"/>
</dbReference>
<keyword evidence="6 7" id="KW-0472">Membrane</keyword>
<feature type="domain" description="Tripartite ATP-independent periplasmic transporters DctQ component" evidence="8">
    <location>
        <begin position="24"/>
        <end position="141"/>
    </location>
</feature>
<gene>
    <name evidence="9" type="ORF">A9D14_15990</name>
    <name evidence="10" type="ORF">H4O24_15710</name>
</gene>
<dbReference type="InterPro" id="IPR055348">
    <property type="entry name" value="DctQ"/>
</dbReference>
<evidence type="ECO:0000256" key="7">
    <source>
        <dbReference type="RuleBase" id="RU369079"/>
    </source>
</evidence>
<evidence type="ECO:0000313" key="12">
    <source>
        <dbReference type="Proteomes" id="UP000515297"/>
    </source>
</evidence>
<reference evidence="9 11" key="1">
    <citation type="submission" date="2017-01" db="EMBL/GenBank/DDBJ databases">
        <title>Complete genome sequence of esterase-producing bacterium Croceicoccus marinus E4A9.</title>
        <authorList>
            <person name="Wu Y.-H."/>
            <person name="Cheng H."/>
            <person name="Xu L."/>
            <person name="Huo Y.-Y."/>
            <person name="Wang C.-S."/>
            <person name="Xu X.-W."/>
        </authorList>
    </citation>
    <scope>NUCLEOTIDE SEQUENCE [LARGE SCALE GENOMIC DNA]</scope>
    <source>
        <strain evidence="9 11">E4A9</strain>
        <plasmid evidence="9">pCME4A9I</plasmid>
        <plasmid evidence="11">Plasmid pcme4a9i</plasmid>
    </source>
</reference>
<evidence type="ECO:0000256" key="5">
    <source>
        <dbReference type="ARBA" id="ARBA00022989"/>
    </source>
</evidence>
<evidence type="ECO:0000256" key="4">
    <source>
        <dbReference type="ARBA" id="ARBA00022692"/>
    </source>
</evidence>
<comment type="caution">
    <text evidence="7">Lacks conserved residue(s) required for the propagation of feature annotation.</text>
</comment>
<evidence type="ECO:0000256" key="1">
    <source>
        <dbReference type="ARBA" id="ARBA00004651"/>
    </source>
</evidence>
<geneLocation type="plasmid" evidence="11">
    <name>pcme4a9i</name>
</geneLocation>
<feature type="transmembrane region" description="Helical" evidence="7">
    <location>
        <begin position="40"/>
        <end position="61"/>
    </location>
</feature>
<comment type="similarity">
    <text evidence="7">Belongs to the TRAP transporter small permease family.</text>
</comment>
<dbReference type="OrthoDB" id="7428219at2"/>
<organism evidence="9 11">
    <name type="scientific">Croceicoccus marinus</name>
    <dbReference type="NCBI Taxonomy" id="450378"/>
    <lineage>
        <taxon>Bacteria</taxon>
        <taxon>Pseudomonadati</taxon>
        <taxon>Pseudomonadota</taxon>
        <taxon>Alphaproteobacteria</taxon>
        <taxon>Sphingomonadales</taxon>
        <taxon>Erythrobacteraceae</taxon>
        <taxon>Croceicoccus</taxon>
    </lineage>
</organism>
<dbReference type="KEGG" id="cman:A9D14_15990"/>
<geneLocation type="plasmid" evidence="9">
    <name>pCME4A9I</name>
</geneLocation>
<evidence type="ECO:0000313" key="9">
    <source>
        <dbReference type="EMBL" id="ARU17841.1"/>
    </source>
</evidence>
<name>A0A1Z1FGA4_9SPHN</name>
<dbReference type="EMBL" id="CP060053">
    <property type="protein sequence ID" value="QNE07343.1"/>
    <property type="molecule type" value="Genomic_DNA"/>
</dbReference>
<keyword evidence="7" id="KW-0997">Cell inner membrane</keyword>
<sequence>MKRALIWLGWAGGIGLLLATAVDTAGVIGRHVGLPVHGSIELIQPAILLAGVAGLLAATWTRSHAKVHLVIDRLGERGRRRAGRFADMAALLFFAGLLVGSAWLQIDMWDSHERSELVGVPWAAMRMLTSAGLFAITCLLAWRMVRREP</sequence>
<evidence type="ECO:0000256" key="2">
    <source>
        <dbReference type="ARBA" id="ARBA00022448"/>
    </source>
</evidence>